<dbReference type="InterPro" id="IPR057336">
    <property type="entry name" value="GerAC_N"/>
</dbReference>
<evidence type="ECO:0000256" key="2">
    <source>
        <dbReference type="ARBA" id="ARBA00007886"/>
    </source>
</evidence>
<evidence type="ECO:0000256" key="5">
    <source>
        <dbReference type="ARBA" id="ARBA00023136"/>
    </source>
</evidence>
<comment type="similarity">
    <text evidence="2">Belongs to the GerABKC lipoprotein family.</text>
</comment>
<evidence type="ECO:0000313" key="11">
    <source>
        <dbReference type="Proteomes" id="UP000486601"/>
    </source>
</evidence>
<proteinExistence type="inferred from homology"/>
<evidence type="ECO:0000259" key="9">
    <source>
        <dbReference type="Pfam" id="PF25198"/>
    </source>
</evidence>
<dbReference type="GO" id="GO:0016020">
    <property type="term" value="C:membrane"/>
    <property type="evidence" value="ECO:0007669"/>
    <property type="project" value="UniProtKB-SubCell"/>
</dbReference>
<evidence type="ECO:0000256" key="1">
    <source>
        <dbReference type="ARBA" id="ARBA00004635"/>
    </source>
</evidence>
<reference evidence="10 11" key="1">
    <citation type="submission" date="2019-04" db="EMBL/GenBank/DDBJ databases">
        <title>Genome sequencing of Clostridium botulinum Groups I-IV and Clostridium butyricum.</title>
        <authorList>
            <person name="Brunt J."/>
            <person name="Van Vliet A.H.M."/>
            <person name="Stringer S.C."/>
            <person name="Carter A.T."/>
            <person name="Peck M.W."/>
        </authorList>
    </citation>
    <scope>NUCLEOTIDE SEQUENCE [LARGE SCALE GENOMIC DNA]</scope>
    <source>
        <strain evidence="10 11">IFR 18/108</strain>
    </source>
</reference>
<sequence length="376" mass="42940">MKQMRITNKIKKFIIIIFCIFIGIIFSEKLDVGFAEELSIPSGEGFDVEEGVDGNLIYSIPVSIYTYQSNTEGKTIVYTGKGYTIGEAKQDRDKILSKKFVLGGERVFIISDKQAELGIHALTDALYNNTNVNDLGIVVVCNGTAEHILNYKPKGFPNSGEYIEGLVSNLRNNHFFSEDYKLIDVFVREQAEGRSIVLPYIELADDNIKATGMAIFKKDKMIGKINMKDSDILNFLRFNNVKGVLTLQKNYKEYINYKAQVKRKVKCTKKNEKYSFIINLDFSGEIISNELYKDITSKVDVKKQFEKDMSNKIEFMCNDFINRMKNQYKSDLLELGVVAAAKYGRNTNTDWDKVIRESEIKVNVNVNVDKFGRGDY</sequence>
<evidence type="ECO:0000256" key="6">
    <source>
        <dbReference type="ARBA" id="ARBA00023139"/>
    </source>
</evidence>
<dbReference type="InterPro" id="IPR008844">
    <property type="entry name" value="Spore_GerAC-like"/>
</dbReference>
<dbReference type="NCBIfam" id="TIGR02887">
    <property type="entry name" value="spore_ger_x_C"/>
    <property type="match status" value="1"/>
</dbReference>
<dbReference type="Pfam" id="PF05504">
    <property type="entry name" value="Spore_GerAC"/>
    <property type="match status" value="1"/>
</dbReference>
<organism evidence="10 11">
    <name type="scientific">Clostridium sporogenes</name>
    <dbReference type="NCBI Taxonomy" id="1509"/>
    <lineage>
        <taxon>Bacteria</taxon>
        <taxon>Bacillati</taxon>
        <taxon>Bacillota</taxon>
        <taxon>Clostridia</taxon>
        <taxon>Eubacteriales</taxon>
        <taxon>Clostridiaceae</taxon>
        <taxon>Clostridium</taxon>
    </lineage>
</organism>
<dbReference type="Proteomes" id="UP000486601">
    <property type="component" value="Unassembled WGS sequence"/>
</dbReference>
<dbReference type="AlphaFoldDB" id="A0A6B4X6D2"/>
<dbReference type="PANTHER" id="PTHR35789">
    <property type="entry name" value="SPORE GERMINATION PROTEIN B3"/>
    <property type="match status" value="1"/>
</dbReference>
<keyword evidence="6" id="KW-0564">Palmitate</keyword>
<dbReference type="InterPro" id="IPR038501">
    <property type="entry name" value="Spore_GerAC_C_sf"/>
</dbReference>
<keyword evidence="4" id="KW-0732">Signal</keyword>
<comment type="subcellular location">
    <subcellularLocation>
        <location evidence="1">Membrane</location>
        <topology evidence="1">Lipid-anchor</topology>
    </subcellularLocation>
</comment>
<dbReference type="GO" id="GO:0009847">
    <property type="term" value="P:spore germination"/>
    <property type="evidence" value="ECO:0007669"/>
    <property type="project" value="InterPro"/>
</dbReference>
<dbReference type="InterPro" id="IPR046953">
    <property type="entry name" value="Spore_GerAC-like_C"/>
</dbReference>
<accession>A0A6B4X6D2</accession>
<gene>
    <name evidence="10" type="ORF">FDF70_13085</name>
</gene>
<evidence type="ECO:0000256" key="4">
    <source>
        <dbReference type="ARBA" id="ARBA00022729"/>
    </source>
</evidence>
<evidence type="ECO:0000256" key="3">
    <source>
        <dbReference type="ARBA" id="ARBA00022544"/>
    </source>
</evidence>
<keyword evidence="3" id="KW-0309">Germination</keyword>
<dbReference type="PANTHER" id="PTHR35789:SF1">
    <property type="entry name" value="SPORE GERMINATION PROTEIN B3"/>
    <property type="match status" value="1"/>
</dbReference>
<keyword evidence="7" id="KW-0449">Lipoprotein</keyword>
<comment type="caution">
    <text evidence="10">The sequence shown here is derived from an EMBL/GenBank/DDBJ whole genome shotgun (WGS) entry which is preliminary data.</text>
</comment>
<dbReference type="Pfam" id="PF25198">
    <property type="entry name" value="Spore_GerAC_N"/>
    <property type="match status" value="1"/>
</dbReference>
<evidence type="ECO:0000256" key="7">
    <source>
        <dbReference type="ARBA" id="ARBA00023288"/>
    </source>
</evidence>
<feature type="domain" description="Spore germination GerAC-like C-terminal" evidence="8">
    <location>
        <begin position="211"/>
        <end position="372"/>
    </location>
</feature>
<protein>
    <submittedName>
        <fullName evidence="10">Ger(X)C family spore germination protein</fullName>
    </submittedName>
</protein>
<keyword evidence="5" id="KW-0472">Membrane</keyword>
<evidence type="ECO:0000259" key="8">
    <source>
        <dbReference type="Pfam" id="PF05504"/>
    </source>
</evidence>
<dbReference type="Gene3D" id="3.30.300.210">
    <property type="entry name" value="Nutrient germinant receptor protein C, domain 3"/>
    <property type="match status" value="1"/>
</dbReference>
<name>A0A6B4X6D2_CLOSG</name>
<dbReference type="EMBL" id="SXCS01000007">
    <property type="protein sequence ID" value="NFR62394.1"/>
    <property type="molecule type" value="Genomic_DNA"/>
</dbReference>
<feature type="domain" description="Spore germination protein N-terminal" evidence="9">
    <location>
        <begin position="36"/>
        <end position="203"/>
    </location>
</feature>
<evidence type="ECO:0000313" key="10">
    <source>
        <dbReference type="EMBL" id="NFR62394.1"/>
    </source>
</evidence>